<comment type="similarity">
    <text evidence="1">Belongs to the ComF/GntX family.</text>
</comment>
<feature type="domain" description="Phosphoribosyltransferase" evidence="2">
    <location>
        <begin position="86"/>
        <end position="141"/>
    </location>
</feature>
<keyword evidence="3" id="KW-0328">Glycosyltransferase</keyword>
<proteinExistence type="inferred from homology"/>
<evidence type="ECO:0000313" key="3">
    <source>
        <dbReference type="EMBL" id="WOC52692.1"/>
    </source>
</evidence>
<keyword evidence="4" id="KW-1185">Reference proteome</keyword>
<gene>
    <name evidence="3" type="ORF">BPO_2045</name>
</gene>
<dbReference type="InterPro" id="IPR051910">
    <property type="entry name" value="ComF/GntX_DNA_util-trans"/>
</dbReference>
<dbReference type="CDD" id="cd06223">
    <property type="entry name" value="PRTases_typeI"/>
    <property type="match status" value="1"/>
</dbReference>
<dbReference type="EMBL" id="CP136426">
    <property type="protein sequence ID" value="WOC52692.1"/>
    <property type="molecule type" value="Genomic_DNA"/>
</dbReference>
<dbReference type="InterPro" id="IPR000836">
    <property type="entry name" value="PRTase_dom"/>
</dbReference>
<dbReference type="KEGG" id="bpor:BPO_2045"/>
<evidence type="ECO:0000313" key="4">
    <source>
        <dbReference type="Proteomes" id="UP001432059"/>
    </source>
</evidence>
<organism evidence="3 4">
    <name type="scientific">Bergeyella porcorum</name>
    <dbReference type="NCBI Taxonomy" id="1735111"/>
    <lineage>
        <taxon>Bacteria</taxon>
        <taxon>Pseudomonadati</taxon>
        <taxon>Bacteroidota</taxon>
        <taxon>Flavobacteriia</taxon>
        <taxon>Flavobacteriales</taxon>
        <taxon>Weeksellaceae</taxon>
        <taxon>Bergeyella</taxon>
    </lineage>
</organism>
<sequence>MVFEKEGLSRNIIHNLKYKGRENIANHIAQWTIEQLEFQNSKPELLVSVPLHPKKQKERGYNQLHRYTELLSAHYNIPYHHTLLKRNQYKKAQALKNKIQRSQTEQLFSLTEPIQNTHCLLIDDVFTTGNTLNAAAWELLKDPSNRISILVMAVDL</sequence>
<protein>
    <submittedName>
        <fullName evidence="3">Phosphoribosyltransferase</fullName>
    </submittedName>
</protein>
<keyword evidence="3" id="KW-0808">Transferase</keyword>
<reference evidence="3" key="1">
    <citation type="submission" date="2023-10" db="EMBL/GenBank/DDBJ databases">
        <title>Characterization and whole genome sequencing of a novel strain of Bergeyella porcorum QD2021 isolated from pig.</title>
        <authorList>
            <person name="Liu G."/>
            <person name="Chen C."/>
            <person name="Han X."/>
        </authorList>
    </citation>
    <scope>NUCLEOTIDE SEQUENCE</scope>
    <source>
        <strain evidence="3">QD2021</strain>
    </source>
</reference>
<dbReference type="InterPro" id="IPR029057">
    <property type="entry name" value="PRTase-like"/>
</dbReference>
<dbReference type="GO" id="GO:0016757">
    <property type="term" value="F:glycosyltransferase activity"/>
    <property type="evidence" value="ECO:0007669"/>
    <property type="project" value="UniProtKB-KW"/>
</dbReference>
<dbReference type="Pfam" id="PF00156">
    <property type="entry name" value="Pribosyltran"/>
    <property type="match status" value="1"/>
</dbReference>
<name>A0AAU0F4M5_9FLAO</name>
<dbReference type="AlphaFoldDB" id="A0AAU0F4M5"/>
<evidence type="ECO:0000259" key="2">
    <source>
        <dbReference type="Pfam" id="PF00156"/>
    </source>
</evidence>
<dbReference type="Proteomes" id="UP001432059">
    <property type="component" value="Chromosome"/>
</dbReference>
<dbReference type="Gene3D" id="3.40.50.2020">
    <property type="match status" value="1"/>
</dbReference>
<dbReference type="PANTHER" id="PTHR47505:SF1">
    <property type="entry name" value="DNA UTILIZATION PROTEIN YHGH"/>
    <property type="match status" value="1"/>
</dbReference>
<evidence type="ECO:0000256" key="1">
    <source>
        <dbReference type="ARBA" id="ARBA00008007"/>
    </source>
</evidence>
<dbReference type="SUPFAM" id="SSF53271">
    <property type="entry name" value="PRTase-like"/>
    <property type="match status" value="1"/>
</dbReference>
<accession>A0AAU0F4M5</accession>
<dbReference type="PANTHER" id="PTHR47505">
    <property type="entry name" value="DNA UTILIZATION PROTEIN YHGH"/>
    <property type="match status" value="1"/>
</dbReference>